<dbReference type="PROSITE" id="PS51257">
    <property type="entry name" value="PROKAR_LIPOPROTEIN"/>
    <property type="match status" value="1"/>
</dbReference>
<evidence type="ECO:0000313" key="2">
    <source>
        <dbReference type="Proteomes" id="UP000604341"/>
    </source>
</evidence>
<evidence type="ECO:0000313" key="1">
    <source>
        <dbReference type="EMBL" id="GGL03012.1"/>
    </source>
</evidence>
<name>A0ABQ2FJ12_9DEIO</name>
<dbReference type="EMBL" id="BMPE01000005">
    <property type="protein sequence ID" value="GGL03012.1"/>
    <property type="molecule type" value="Genomic_DNA"/>
</dbReference>
<protein>
    <recommendedName>
        <fullName evidence="3">Fimbrial biogenesis outer membrane usher protein</fullName>
    </recommendedName>
</protein>
<sequence length="745" mass="77695">MRTGRRARRPSLSPELRAGLILSALLTGHAAASCDAPELLLNVRLGQSERGSQVVRLDVQDGQLLDALLPPDLLRPDEQGYVAERVDCDGVAFVRLKPDLTVTYREERQDLLIRPQPTFLGQRHVDVSRALKSVTPAGQPATGVDFGVWSSATYRQPDGQPAGLGVTQAYVGVGGATARATGYVGVLGTIDPRSPDPQAARTVTARATAQYAVTPEVTLYGAVNAEPGSTQPGFTAGAFTGLTATYERITPRLYPDVTLFLEAPADITVRVNARTLGVVSVGAGEVHLTNIPLDASRNVIQLQLDSEAGVTEQTIAVPDDDAVTPGQDLTARATLGLSAGRWVGQLSAQSTLTRTLAAQGSVQLGADGTLAAGAQVALNADHLPDGESLSGVVGLQVKRTPAPDAAPARVTTTLNGGVSYARGPLNTQARASVPIGDLPRSTVSLRASYDSDPWFLSGSVATAFTPRSWEAALGTSRKLNDRSAISLSGTVAPSGYSVQVRGSYVFTPDLRGEVTAAGAPGAVTPAATLTYTPTANQVVAVRVSPENVNAAYGYTRDVALNLSASLTGAEGQVTGALSRVNGQWRLSPALVQRGVLVRTGVPGLPLIVDGGAVILTDPRGDVLIPQPTPAQTLTLRVNTRELPLGIAVGSSTLEVRPAPLGLTTVDWRANFTVSSFVRFFWAPGQPAVNADLLLNGELIPLDDEGYGLVERGTTVRTGELRGGPDGTRRCAVQFHPAVDTATCAP</sequence>
<gene>
    <name evidence="1" type="ORF">GCM10010844_22000</name>
</gene>
<proteinExistence type="predicted"/>
<dbReference type="Proteomes" id="UP000604341">
    <property type="component" value="Unassembled WGS sequence"/>
</dbReference>
<comment type="caution">
    <text evidence="1">The sequence shown here is derived from an EMBL/GenBank/DDBJ whole genome shotgun (WGS) entry which is preliminary data.</text>
</comment>
<reference evidence="2" key="1">
    <citation type="journal article" date="2019" name="Int. J. Syst. Evol. Microbiol.">
        <title>The Global Catalogue of Microorganisms (GCM) 10K type strain sequencing project: providing services to taxonomists for standard genome sequencing and annotation.</title>
        <authorList>
            <consortium name="The Broad Institute Genomics Platform"/>
            <consortium name="The Broad Institute Genome Sequencing Center for Infectious Disease"/>
            <person name="Wu L."/>
            <person name="Ma J."/>
        </authorList>
    </citation>
    <scope>NUCLEOTIDE SEQUENCE [LARGE SCALE GENOMIC DNA]</scope>
    <source>
        <strain evidence="2">JCM 19173</strain>
    </source>
</reference>
<organism evidence="1 2">
    <name type="scientific">Deinococcus radiotolerans</name>
    <dbReference type="NCBI Taxonomy" id="1309407"/>
    <lineage>
        <taxon>Bacteria</taxon>
        <taxon>Thermotogati</taxon>
        <taxon>Deinococcota</taxon>
        <taxon>Deinococci</taxon>
        <taxon>Deinococcales</taxon>
        <taxon>Deinococcaceae</taxon>
        <taxon>Deinococcus</taxon>
    </lineage>
</organism>
<keyword evidence="2" id="KW-1185">Reference proteome</keyword>
<accession>A0ABQ2FJ12</accession>
<evidence type="ECO:0008006" key="3">
    <source>
        <dbReference type="Google" id="ProtNLM"/>
    </source>
</evidence>
<dbReference type="RefSeq" id="WP_189069057.1">
    <property type="nucleotide sequence ID" value="NZ_BMPE01000005.1"/>
</dbReference>